<reference evidence="1 2" key="1">
    <citation type="submission" date="2022-01" db="EMBL/GenBank/DDBJ databases">
        <authorList>
            <person name="Xiong W."/>
            <person name="Schranz E."/>
        </authorList>
    </citation>
    <scope>NUCLEOTIDE SEQUENCE [LARGE SCALE GENOMIC DNA]</scope>
</reference>
<dbReference type="Proteomes" id="UP001157418">
    <property type="component" value="Unassembled WGS sequence"/>
</dbReference>
<organism evidence="1 2">
    <name type="scientific">Lactuca virosa</name>
    <dbReference type="NCBI Taxonomy" id="75947"/>
    <lineage>
        <taxon>Eukaryota</taxon>
        <taxon>Viridiplantae</taxon>
        <taxon>Streptophyta</taxon>
        <taxon>Embryophyta</taxon>
        <taxon>Tracheophyta</taxon>
        <taxon>Spermatophyta</taxon>
        <taxon>Magnoliopsida</taxon>
        <taxon>eudicotyledons</taxon>
        <taxon>Gunneridae</taxon>
        <taxon>Pentapetalae</taxon>
        <taxon>asterids</taxon>
        <taxon>campanulids</taxon>
        <taxon>Asterales</taxon>
        <taxon>Asteraceae</taxon>
        <taxon>Cichorioideae</taxon>
        <taxon>Cichorieae</taxon>
        <taxon>Lactucinae</taxon>
        <taxon>Lactuca</taxon>
    </lineage>
</organism>
<evidence type="ECO:0000313" key="2">
    <source>
        <dbReference type="Proteomes" id="UP001157418"/>
    </source>
</evidence>
<evidence type="ECO:0000313" key="1">
    <source>
        <dbReference type="EMBL" id="CAH1419023.1"/>
    </source>
</evidence>
<dbReference type="EMBL" id="CAKMRJ010000224">
    <property type="protein sequence ID" value="CAH1419023.1"/>
    <property type="molecule type" value="Genomic_DNA"/>
</dbReference>
<protein>
    <submittedName>
        <fullName evidence="1">Uncharacterized protein</fullName>
    </submittedName>
</protein>
<keyword evidence="2" id="KW-1185">Reference proteome</keyword>
<comment type="caution">
    <text evidence="1">The sequence shown here is derived from an EMBL/GenBank/DDBJ whole genome shotgun (WGS) entry which is preliminary data.</text>
</comment>
<proteinExistence type="predicted"/>
<name>A0AAU9MDX7_9ASTR</name>
<accession>A0AAU9MDX7</accession>
<sequence length="114" mass="12600">MQATCPSSMHPHLFTASPVQLTYNTSNPTVFLPYLLFDAFLIHQKPPHLFLILTAPSDGGLFPDSFVAFAPSPPSKFSNMCVQKRLDFPSPTTNQTLFIVNPVLNLSTSTQMND</sequence>
<dbReference type="AlphaFoldDB" id="A0AAU9MDX7"/>
<gene>
    <name evidence="1" type="ORF">LVIROSA_LOCUS6585</name>
</gene>